<keyword evidence="4" id="KW-0723">Serine/threonine-protein kinase</keyword>
<evidence type="ECO:0000256" key="1">
    <source>
        <dbReference type="ARBA" id="ARBA00005575"/>
    </source>
</evidence>
<sequence length="651" mass="71981">MEFDNDPNIILKLEAYGHRAHEIWADPQNEAFYLPPVSRATNGGFREEVVDPNDLFRALTPDSDEPGQIKLSEPALQITFTKKPKNPELGYLLGSDREVCDVYLGSQDDYISHRMFVISFNQYNEVIMESTSRNQTVVTYGGQTGTRRNFIWTFPPDQKNIYVKASKMIPFRVIVPTHGTGKAAYEANCRNFMKFAKSASHTMSLLNFTSRPDTRLASGAATAHTAVEPPFYLRTKKLGNGGFGVVHKVRSMPDGGTAAMKAFKTKSAWTLEAGVLRKLINTPHENIVKFIDCRLGDRPYLVMGLAPGGNLEEQYKTMPFTIQETGLMVRQMLNALVYLHDSLKMIHRDIKPTNILCDSRTHFRLADFGLTHDVDVLKICTGTQIYMAPEMSANEPLTAAVDIWALGVIVVLLSTASRPAGYEDNAGLEWCEAVIAYFENYKHNFQAIGSDGLKQNNLNYLVGQHMLRLMPGDRKSALECLDRGDYLWSLLDQDSENAANTSIHQDPTGSFSNTPRTTHPMGLPNGGRLTENRGASEENGALEEGNGSEEETESDEEETGSDEEENESEAEAGTSGAQTLNPGQGTVGGPQASTNAPSVTPMIQPPHPATYIPNLAHGQTPDLPSLKSQIYGQYGQGLLAQMRRPRGQRRR</sequence>
<dbReference type="GeneID" id="59328896"/>
<dbReference type="SMART" id="SM00220">
    <property type="entry name" value="S_TKc"/>
    <property type="match status" value="1"/>
</dbReference>
<evidence type="ECO:0000256" key="11">
    <source>
        <dbReference type="PROSITE-ProRule" id="PRU10141"/>
    </source>
</evidence>
<dbReference type="PROSITE" id="PS50006">
    <property type="entry name" value="FHA_DOMAIN"/>
    <property type="match status" value="1"/>
</dbReference>
<dbReference type="EC" id="2.7.11.1" evidence="3"/>
<evidence type="ECO:0000256" key="9">
    <source>
        <dbReference type="ARBA" id="ARBA00047899"/>
    </source>
</evidence>
<dbReference type="InterPro" id="IPR011009">
    <property type="entry name" value="Kinase-like_dom_sf"/>
</dbReference>
<evidence type="ECO:0000256" key="10">
    <source>
        <dbReference type="ARBA" id="ARBA00048679"/>
    </source>
</evidence>
<dbReference type="GO" id="GO:0005524">
    <property type="term" value="F:ATP binding"/>
    <property type="evidence" value="ECO:0007669"/>
    <property type="project" value="UniProtKB-UniRule"/>
</dbReference>
<proteinExistence type="inferred from homology"/>
<dbReference type="EMBL" id="JACCJB010000010">
    <property type="protein sequence ID" value="KAF6223634.1"/>
    <property type="molecule type" value="Genomic_DNA"/>
</dbReference>
<comment type="similarity">
    <text evidence="1">Belongs to the protein kinase superfamily. CAMK Ser/Thr protein kinase family. CHEK2 subfamily.</text>
</comment>
<dbReference type="Proteomes" id="UP000593566">
    <property type="component" value="Unassembled WGS sequence"/>
</dbReference>
<evidence type="ECO:0000259" key="14">
    <source>
        <dbReference type="PROSITE" id="PS50011"/>
    </source>
</evidence>
<keyword evidence="8 11" id="KW-0067">ATP-binding</keyword>
<dbReference type="PANTHER" id="PTHR43671:SF98">
    <property type="entry name" value="SERINE_THREONINE-PROTEIN KINASE NEK11"/>
    <property type="match status" value="1"/>
</dbReference>
<evidence type="ECO:0000256" key="4">
    <source>
        <dbReference type="ARBA" id="ARBA00022527"/>
    </source>
</evidence>
<dbReference type="PROSITE" id="PS50011">
    <property type="entry name" value="PROTEIN_KINASE_DOM"/>
    <property type="match status" value="1"/>
</dbReference>
<keyword evidence="6 11" id="KW-0547">Nucleotide-binding</keyword>
<keyword evidence="7" id="KW-0418">Kinase</keyword>
<accession>A0A8H6CHK9</accession>
<comment type="caution">
    <text evidence="15">The sequence shown here is derived from an EMBL/GenBank/DDBJ whole genome shotgun (WGS) entry which is preliminary data.</text>
</comment>
<evidence type="ECO:0000256" key="12">
    <source>
        <dbReference type="SAM" id="MobiDB-lite"/>
    </source>
</evidence>
<feature type="compositionally biased region" description="Acidic residues" evidence="12">
    <location>
        <begin position="546"/>
        <end position="570"/>
    </location>
</feature>
<name>A0A8H6CHK9_9LECA</name>
<protein>
    <recommendedName>
        <fullName evidence="3">non-specific serine/threonine protein kinase</fullName>
        <ecNumber evidence="3">2.7.11.1</ecNumber>
    </recommendedName>
</protein>
<evidence type="ECO:0000256" key="6">
    <source>
        <dbReference type="ARBA" id="ARBA00022741"/>
    </source>
</evidence>
<dbReference type="CDD" id="cd00180">
    <property type="entry name" value="PKc"/>
    <property type="match status" value="1"/>
</dbReference>
<evidence type="ECO:0000313" key="15">
    <source>
        <dbReference type="EMBL" id="KAF6223634.1"/>
    </source>
</evidence>
<feature type="region of interest" description="Disordered" evidence="12">
    <location>
        <begin position="500"/>
        <end position="627"/>
    </location>
</feature>
<comment type="catalytic activity">
    <reaction evidence="10">
        <text>L-seryl-[protein] + ATP = O-phospho-L-seryl-[protein] + ADP + H(+)</text>
        <dbReference type="Rhea" id="RHEA:17989"/>
        <dbReference type="Rhea" id="RHEA-COMP:9863"/>
        <dbReference type="Rhea" id="RHEA-COMP:11604"/>
        <dbReference type="ChEBI" id="CHEBI:15378"/>
        <dbReference type="ChEBI" id="CHEBI:29999"/>
        <dbReference type="ChEBI" id="CHEBI:30616"/>
        <dbReference type="ChEBI" id="CHEBI:83421"/>
        <dbReference type="ChEBI" id="CHEBI:456216"/>
        <dbReference type="EC" id="2.7.11.1"/>
    </reaction>
</comment>
<dbReference type="PANTHER" id="PTHR43671">
    <property type="entry name" value="SERINE/THREONINE-PROTEIN KINASE NEK"/>
    <property type="match status" value="1"/>
</dbReference>
<dbReference type="RefSeq" id="XP_037152851.1">
    <property type="nucleotide sequence ID" value="XM_037291416.1"/>
</dbReference>
<dbReference type="Pfam" id="PF00069">
    <property type="entry name" value="Pkinase"/>
    <property type="match status" value="1"/>
</dbReference>
<organism evidence="15 16">
    <name type="scientific">Letharia lupina</name>
    <dbReference type="NCBI Taxonomy" id="560253"/>
    <lineage>
        <taxon>Eukaryota</taxon>
        <taxon>Fungi</taxon>
        <taxon>Dikarya</taxon>
        <taxon>Ascomycota</taxon>
        <taxon>Pezizomycotina</taxon>
        <taxon>Lecanoromycetes</taxon>
        <taxon>OSLEUM clade</taxon>
        <taxon>Lecanoromycetidae</taxon>
        <taxon>Lecanorales</taxon>
        <taxon>Lecanorineae</taxon>
        <taxon>Parmeliaceae</taxon>
        <taxon>Letharia</taxon>
    </lineage>
</organism>
<dbReference type="InterPro" id="IPR000719">
    <property type="entry name" value="Prot_kinase_dom"/>
</dbReference>
<dbReference type="InterPro" id="IPR050660">
    <property type="entry name" value="NEK_Ser/Thr_kinase"/>
</dbReference>
<keyword evidence="16" id="KW-1185">Reference proteome</keyword>
<gene>
    <name evidence="15" type="ORF">HO133_000477</name>
</gene>
<evidence type="ECO:0000256" key="2">
    <source>
        <dbReference type="ARBA" id="ARBA00010886"/>
    </source>
</evidence>
<dbReference type="InterPro" id="IPR000253">
    <property type="entry name" value="FHA_dom"/>
</dbReference>
<comment type="similarity">
    <text evidence="2">Belongs to the protein kinase superfamily. NEK Ser/Thr protein kinase family. NIMA subfamily.</text>
</comment>
<dbReference type="SUPFAM" id="SSF56112">
    <property type="entry name" value="Protein kinase-like (PK-like)"/>
    <property type="match status" value="1"/>
</dbReference>
<evidence type="ECO:0000259" key="13">
    <source>
        <dbReference type="PROSITE" id="PS50006"/>
    </source>
</evidence>
<feature type="binding site" evidence="11">
    <location>
        <position position="261"/>
    </location>
    <ligand>
        <name>ATP</name>
        <dbReference type="ChEBI" id="CHEBI:30616"/>
    </ligand>
</feature>
<keyword evidence="5" id="KW-0808">Transferase</keyword>
<dbReference type="GO" id="GO:0004674">
    <property type="term" value="F:protein serine/threonine kinase activity"/>
    <property type="evidence" value="ECO:0007669"/>
    <property type="project" value="UniProtKB-KW"/>
</dbReference>
<feature type="domain" description="FHA" evidence="13">
    <location>
        <begin position="91"/>
        <end position="139"/>
    </location>
</feature>
<dbReference type="PROSITE" id="PS00107">
    <property type="entry name" value="PROTEIN_KINASE_ATP"/>
    <property type="match status" value="1"/>
</dbReference>
<dbReference type="AlphaFoldDB" id="A0A8H6CHK9"/>
<evidence type="ECO:0000256" key="8">
    <source>
        <dbReference type="ARBA" id="ARBA00022840"/>
    </source>
</evidence>
<evidence type="ECO:0000256" key="5">
    <source>
        <dbReference type="ARBA" id="ARBA00022679"/>
    </source>
</evidence>
<dbReference type="InterPro" id="IPR017441">
    <property type="entry name" value="Protein_kinase_ATP_BS"/>
</dbReference>
<dbReference type="Gene3D" id="1.10.510.10">
    <property type="entry name" value="Transferase(Phosphotransferase) domain 1"/>
    <property type="match status" value="1"/>
</dbReference>
<evidence type="ECO:0000313" key="16">
    <source>
        <dbReference type="Proteomes" id="UP000593566"/>
    </source>
</evidence>
<dbReference type="InterPro" id="IPR008271">
    <property type="entry name" value="Ser/Thr_kinase_AS"/>
</dbReference>
<reference evidence="15 16" key="1">
    <citation type="journal article" date="2020" name="Genomics">
        <title>Complete, high-quality genomes from long-read metagenomic sequencing of two wolf lichen thalli reveals enigmatic genome architecture.</title>
        <authorList>
            <person name="McKenzie S.K."/>
            <person name="Walston R.F."/>
            <person name="Allen J.L."/>
        </authorList>
    </citation>
    <scope>NUCLEOTIDE SEQUENCE [LARGE SCALE GENOMIC DNA]</scope>
    <source>
        <strain evidence="15">WasteWater1</strain>
    </source>
</reference>
<evidence type="ECO:0000256" key="7">
    <source>
        <dbReference type="ARBA" id="ARBA00022777"/>
    </source>
</evidence>
<comment type="catalytic activity">
    <reaction evidence="9">
        <text>L-threonyl-[protein] + ATP = O-phospho-L-threonyl-[protein] + ADP + H(+)</text>
        <dbReference type="Rhea" id="RHEA:46608"/>
        <dbReference type="Rhea" id="RHEA-COMP:11060"/>
        <dbReference type="Rhea" id="RHEA-COMP:11605"/>
        <dbReference type="ChEBI" id="CHEBI:15378"/>
        <dbReference type="ChEBI" id="CHEBI:30013"/>
        <dbReference type="ChEBI" id="CHEBI:30616"/>
        <dbReference type="ChEBI" id="CHEBI:61977"/>
        <dbReference type="ChEBI" id="CHEBI:456216"/>
        <dbReference type="EC" id="2.7.11.1"/>
    </reaction>
</comment>
<dbReference type="PROSITE" id="PS00108">
    <property type="entry name" value="PROTEIN_KINASE_ST"/>
    <property type="match status" value="1"/>
</dbReference>
<feature type="compositionally biased region" description="Polar residues" evidence="12">
    <location>
        <begin position="500"/>
        <end position="517"/>
    </location>
</feature>
<feature type="domain" description="Protein kinase" evidence="14">
    <location>
        <begin position="232"/>
        <end position="487"/>
    </location>
</feature>
<evidence type="ECO:0000256" key="3">
    <source>
        <dbReference type="ARBA" id="ARBA00012513"/>
    </source>
</evidence>